<name>A0A5B6X518_9ROSI</name>
<organism evidence="2 3">
    <name type="scientific">Gossypium australe</name>
    <dbReference type="NCBI Taxonomy" id="47621"/>
    <lineage>
        <taxon>Eukaryota</taxon>
        <taxon>Viridiplantae</taxon>
        <taxon>Streptophyta</taxon>
        <taxon>Embryophyta</taxon>
        <taxon>Tracheophyta</taxon>
        <taxon>Spermatophyta</taxon>
        <taxon>Magnoliopsida</taxon>
        <taxon>eudicotyledons</taxon>
        <taxon>Gunneridae</taxon>
        <taxon>Pentapetalae</taxon>
        <taxon>rosids</taxon>
        <taxon>malvids</taxon>
        <taxon>Malvales</taxon>
        <taxon>Malvaceae</taxon>
        <taxon>Malvoideae</taxon>
        <taxon>Gossypium</taxon>
    </lineage>
</organism>
<proteinExistence type="predicted"/>
<dbReference type="OrthoDB" id="1424208at2759"/>
<comment type="caution">
    <text evidence="2">The sequence shown here is derived from an EMBL/GenBank/DDBJ whole genome shotgun (WGS) entry which is preliminary data.</text>
</comment>
<dbReference type="PANTHER" id="PTHR33067">
    <property type="entry name" value="RNA-DIRECTED DNA POLYMERASE-RELATED"/>
    <property type="match status" value="1"/>
</dbReference>
<keyword evidence="3" id="KW-1185">Reference proteome</keyword>
<feature type="region of interest" description="Disordered" evidence="1">
    <location>
        <begin position="1"/>
        <end position="25"/>
    </location>
</feature>
<gene>
    <name evidence="2" type="ORF">EPI10_032003</name>
</gene>
<evidence type="ECO:0000256" key="1">
    <source>
        <dbReference type="SAM" id="MobiDB-lite"/>
    </source>
</evidence>
<dbReference type="Proteomes" id="UP000325315">
    <property type="component" value="Unassembled WGS sequence"/>
</dbReference>
<evidence type="ECO:0000313" key="2">
    <source>
        <dbReference type="EMBL" id="KAA3488232.1"/>
    </source>
</evidence>
<evidence type="ECO:0000313" key="3">
    <source>
        <dbReference type="Proteomes" id="UP000325315"/>
    </source>
</evidence>
<dbReference type="AlphaFoldDB" id="A0A5B6X518"/>
<dbReference type="EMBL" id="SMMG02000001">
    <property type="protein sequence ID" value="KAA3488232.1"/>
    <property type="molecule type" value="Genomic_DNA"/>
</dbReference>
<accession>A0A5B6X518</accession>
<sequence>MGQLANELRSRPQGALPNDMKNPRNLGKEHCKKNFGCIETTTYQHSICGSFGENVELCESYEGILSKKKRFGEFETVALTTKCTLFLQNRLPPKLKDPGSFNIRCNIGQSYYGKALCD</sequence>
<protein>
    <submittedName>
        <fullName evidence="2">Uncharacterized protein</fullName>
    </submittedName>
</protein>
<reference evidence="3" key="1">
    <citation type="journal article" date="2019" name="Plant Biotechnol. J.">
        <title>Genome sequencing of the Australian wild diploid species Gossypium australe highlights disease resistance and delayed gland morphogenesis.</title>
        <authorList>
            <person name="Cai Y."/>
            <person name="Cai X."/>
            <person name="Wang Q."/>
            <person name="Wang P."/>
            <person name="Zhang Y."/>
            <person name="Cai C."/>
            <person name="Xu Y."/>
            <person name="Wang K."/>
            <person name="Zhou Z."/>
            <person name="Wang C."/>
            <person name="Geng S."/>
            <person name="Li B."/>
            <person name="Dong Q."/>
            <person name="Hou Y."/>
            <person name="Wang H."/>
            <person name="Ai P."/>
            <person name="Liu Z."/>
            <person name="Yi F."/>
            <person name="Sun M."/>
            <person name="An G."/>
            <person name="Cheng J."/>
            <person name="Zhang Y."/>
            <person name="Shi Q."/>
            <person name="Xie Y."/>
            <person name="Shi X."/>
            <person name="Chang Y."/>
            <person name="Huang F."/>
            <person name="Chen Y."/>
            <person name="Hong S."/>
            <person name="Mi L."/>
            <person name="Sun Q."/>
            <person name="Zhang L."/>
            <person name="Zhou B."/>
            <person name="Peng R."/>
            <person name="Zhang X."/>
            <person name="Liu F."/>
        </authorList>
    </citation>
    <scope>NUCLEOTIDE SEQUENCE [LARGE SCALE GENOMIC DNA]</scope>
    <source>
        <strain evidence="3">cv. PA1801</strain>
    </source>
</reference>